<sequence>MDDGPAETGAPRRSKCATPFKSPNNQCPSSPNACLGKSPGHCAADCRDPVKCFNCGRLGHKAWHCASARKAAPPRRSSPPPRLDDSNFPPLVSTSMVLPGDARERPLEAYAVASTTRDMERELERLSTNAVVAWLGRDRPEVGTDVVARAFCSQFAVRPEDITVARHFPEDFFITFAHRHHRDAAVERRDFPYGNLDFRIRQWQLPTHGDNTDLKYHVRLCLEGIPLHAWNESIAKRVVASSCDLHYVEEQSLRREDTRAFNLWSWTANPSFIPKVTWLSLTGRTASGGSPRHAPPPPPPYRAPGSVLPGHCAPGPHRGPAEGGWVHPSAPRLQVAPRSHRWLALAKRPPRSAADRAPRQIPPR</sequence>
<dbReference type="GO" id="GO:0003676">
    <property type="term" value="F:nucleic acid binding"/>
    <property type="evidence" value="ECO:0007669"/>
    <property type="project" value="InterPro"/>
</dbReference>
<feature type="region of interest" description="Disordered" evidence="2">
    <location>
        <begin position="310"/>
        <end position="329"/>
    </location>
</feature>
<evidence type="ECO:0000313" key="4">
    <source>
        <dbReference type="EMBL" id="KAG2619724.1"/>
    </source>
</evidence>
<reference evidence="4" key="1">
    <citation type="submission" date="2020-05" db="EMBL/GenBank/DDBJ databases">
        <title>WGS assembly of Panicum virgatum.</title>
        <authorList>
            <person name="Lovell J.T."/>
            <person name="Jenkins J."/>
            <person name="Shu S."/>
            <person name="Juenger T.E."/>
            <person name="Schmutz J."/>
        </authorList>
    </citation>
    <scope>NUCLEOTIDE SEQUENCE</scope>
    <source>
        <strain evidence="4">AP13</strain>
    </source>
</reference>
<feature type="compositionally biased region" description="Pro residues" evidence="2">
    <location>
        <begin position="293"/>
        <end position="302"/>
    </location>
</feature>
<feature type="domain" description="CCHC-type" evidence="3">
    <location>
        <begin position="51"/>
        <end position="65"/>
    </location>
</feature>
<dbReference type="PROSITE" id="PS50158">
    <property type="entry name" value="ZF_CCHC"/>
    <property type="match status" value="1"/>
</dbReference>
<evidence type="ECO:0000256" key="2">
    <source>
        <dbReference type="SAM" id="MobiDB-lite"/>
    </source>
</evidence>
<comment type="caution">
    <text evidence="4">The sequence shown here is derived from an EMBL/GenBank/DDBJ whole genome shotgun (WGS) entry which is preliminary data.</text>
</comment>
<accession>A0A8T0UG12</accession>
<keyword evidence="1" id="KW-0862">Zinc</keyword>
<keyword evidence="1" id="KW-0863">Zinc-finger</keyword>
<dbReference type="Proteomes" id="UP000823388">
    <property type="component" value="Chromosome 3N"/>
</dbReference>
<name>A0A8T0UG12_PANVG</name>
<evidence type="ECO:0000313" key="5">
    <source>
        <dbReference type="Proteomes" id="UP000823388"/>
    </source>
</evidence>
<proteinExistence type="predicted"/>
<dbReference type="PANTHER" id="PTHR33087">
    <property type="entry name" value="OS07G0539200 PROTEIN"/>
    <property type="match status" value="1"/>
</dbReference>
<dbReference type="AlphaFoldDB" id="A0A8T0UG12"/>
<keyword evidence="1" id="KW-0479">Metal-binding</keyword>
<evidence type="ECO:0000259" key="3">
    <source>
        <dbReference type="PROSITE" id="PS50158"/>
    </source>
</evidence>
<dbReference type="InterPro" id="IPR001878">
    <property type="entry name" value="Znf_CCHC"/>
</dbReference>
<keyword evidence="5" id="KW-1185">Reference proteome</keyword>
<evidence type="ECO:0000256" key="1">
    <source>
        <dbReference type="PROSITE-ProRule" id="PRU00047"/>
    </source>
</evidence>
<gene>
    <name evidence="4" type="ORF">PVAP13_3NG131801</name>
</gene>
<organism evidence="4 5">
    <name type="scientific">Panicum virgatum</name>
    <name type="common">Blackwell switchgrass</name>
    <dbReference type="NCBI Taxonomy" id="38727"/>
    <lineage>
        <taxon>Eukaryota</taxon>
        <taxon>Viridiplantae</taxon>
        <taxon>Streptophyta</taxon>
        <taxon>Embryophyta</taxon>
        <taxon>Tracheophyta</taxon>
        <taxon>Spermatophyta</taxon>
        <taxon>Magnoliopsida</taxon>
        <taxon>Liliopsida</taxon>
        <taxon>Poales</taxon>
        <taxon>Poaceae</taxon>
        <taxon>PACMAD clade</taxon>
        <taxon>Panicoideae</taxon>
        <taxon>Panicodae</taxon>
        <taxon>Paniceae</taxon>
        <taxon>Panicinae</taxon>
        <taxon>Panicum</taxon>
        <taxon>Panicum sect. Hiantes</taxon>
    </lineage>
</organism>
<dbReference type="InterPro" id="IPR053253">
    <property type="entry name" value="Sex_diff_modulator"/>
</dbReference>
<dbReference type="EMBL" id="CM029042">
    <property type="protein sequence ID" value="KAG2619724.1"/>
    <property type="molecule type" value="Genomic_DNA"/>
</dbReference>
<dbReference type="PANTHER" id="PTHR33087:SF21">
    <property type="entry name" value="OS03G0782100 PROTEIN"/>
    <property type="match status" value="1"/>
</dbReference>
<feature type="region of interest" description="Disordered" evidence="2">
    <location>
        <begin position="344"/>
        <end position="364"/>
    </location>
</feature>
<dbReference type="GO" id="GO:0008270">
    <property type="term" value="F:zinc ion binding"/>
    <property type="evidence" value="ECO:0007669"/>
    <property type="project" value="UniProtKB-KW"/>
</dbReference>
<protein>
    <recommendedName>
        <fullName evidence="3">CCHC-type domain-containing protein</fullName>
    </recommendedName>
</protein>
<feature type="compositionally biased region" description="Polar residues" evidence="2">
    <location>
        <begin position="21"/>
        <end position="30"/>
    </location>
</feature>
<feature type="region of interest" description="Disordered" evidence="2">
    <location>
        <begin position="70"/>
        <end position="91"/>
    </location>
</feature>
<feature type="region of interest" description="Disordered" evidence="2">
    <location>
        <begin position="284"/>
        <end position="305"/>
    </location>
</feature>
<feature type="region of interest" description="Disordered" evidence="2">
    <location>
        <begin position="1"/>
        <end position="30"/>
    </location>
</feature>